<gene>
    <name evidence="2" type="ORF">NOSIN_07045</name>
</gene>
<keyword evidence="1" id="KW-0732">Signal</keyword>
<dbReference type="AlphaFoldDB" id="A0A1V3BYG6"/>
<dbReference type="EMBL" id="MCOK01000001">
    <property type="protein sequence ID" value="OOC53591.1"/>
    <property type="molecule type" value="Genomic_DNA"/>
</dbReference>
<dbReference type="STRING" id="501010.NOSIN_07045"/>
<feature type="chain" id="PRO_5012324392" evidence="1">
    <location>
        <begin position="29"/>
        <end position="139"/>
    </location>
</feature>
<protein>
    <submittedName>
        <fullName evidence="2">Spore-associated protein A</fullName>
    </submittedName>
</protein>
<feature type="signal peptide" evidence="1">
    <location>
        <begin position="1"/>
        <end position="28"/>
    </location>
</feature>
<keyword evidence="3" id="KW-1185">Reference proteome</keyword>
<accession>A0A1V3BYG6</accession>
<evidence type="ECO:0000313" key="2">
    <source>
        <dbReference type="EMBL" id="OOC53591.1"/>
    </source>
</evidence>
<sequence length="139" mass="14362">MFKKFRNAALLTAALATGSLALASPASAAGPVASYNNACGSGYGVVNYANVGSKGTVFLTYNNSTGYNCAVTVRANPGAAVEMVVSLKRTSDPASEARVDSGYYTTYAGPVYRSAAGSCVDWYGYIDGANEHRNETNCG</sequence>
<dbReference type="RefSeq" id="WP_077689976.1">
    <property type="nucleotide sequence ID" value="NZ_MCOK01000001.1"/>
</dbReference>
<proteinExistence type="predicted"/>
<dbReference type="OrthoDB" id="1099523at2"/>
<name>A0A1V3BYG6_9ACTN</name>
<evidence type="ECO:0000256" key="1">
    <source>
        <dbReference type="SAM" id="SignalP"/>
    </source>
</evidence>
<dbReference type="Proteomes" id="UP000189004">
    <property type="component" value="Unassembled WGS sequence"/>
</dbReference>
<organism evidence="2 3">
    <name type="scientific">Nocardiopsis sinuspersici</name>
    <dbReference type="NCBI Taxonomy" id="501010"/>
    <lineage>
        <taxon>Bacteria</taxon>
        <taxon>Bacillati</taxon>
        <taxon>Actinomycetota</taxon>
        <taxon>Actinomycetes</taxon>
        <taxon>Streptosporangiales</taxon>
        <taxon>Nocardiopsidaceae</taxon>
        <taxon>Nocardiopsis</taxon>
    </lineage>
</organism>
<reference evidence="3" key="1">
    <citation type="submission" date="2016-08" db="EMBL/GenBank/DDBJ databases">
        <authorList>
            <person name="Tokovenko B."/>
            <person name="Kalinowski J."/>
        </authorList>
    </citation>
    <scope>NUCLEOTIDE SEQUENCE [LARGE SCALE GENOMIC DNA]</scope>
    <source>
        <strain evidence="3">UTMC102</strain>
    </source>
</reference>
<evidence type="ECO:0000313" key="3">
    <source>
        <dbReference type="Proteomes" id="UP000189004"/>
    </source>
</evidence>
<comment type="caution">
    <text evidence="2">The sequence shown here is derived from an EMBL/GenBank/DDBJ whole genome shotgun (WGS) entry which is preliminary data.</text>
</comment>